<evidence type="ECO:0000313" key="4">
    <source>
        <dbReference type="Proteomes" id="UP000569914"/>
    </source>
</evidence>
<sequence length="513" mass="52060">MSDYQYPAQQGPGRAYQDDDPEVVEWQPVSEPGAQQRGAGLLAVVAGIAILLGGGTLLQPAVADPPPAPDPVIGRTHVVCPAPPTGSDVRSVVQAVANKQENEQPGTLSGTAVGTDKPAFQVTDPGKGVTKSAPKNTLIVTGEKGLATSSSAGTLTNGSAGVNSGLLGASCSKPSTSHFFAGIGAEKDFRTELVITNPDETPAQVDVTFLGAKGSVPVPGGPGIEIPGLQSRVIALDAMVTVKGALSAQLVASRGRVAVMARDYRAKGDSPRGADWHASSAAPANQVIIPGVPDGAGGRKLAVANPGSAPAHVEITGLGLQGEFVPAGGDQVDVPPQSTVLVELGPGLVQQAGAVKLTSDQPVTGAIRSDAPSEDETGDKVVPDFAVQTAALPLRQVGVLPFVGESGIESQLVLSHLGEGPVDVIIEVVSMAGVTVKLEKVQVAASSTLVRQLSSPLPAYVVIRTPENSGVYAGLVQRRTGNSDVSGITTLAVSSPDVADRVRPASFDPWTAR</sequence>
<keyword evidence="2" id="KW-0812">Transmembrane</keyword>
<evidence type="ECO:0000256" key="1">
    <source>
        <dbReference type="SAM" id="MobiDB-lite"/>
    </source>
</evidence>
<dbReference type="EMBL" id="JACCBU010000001">
    <property type="protein sequence ID" value="NYE70753.1"/>
    <property type="molecule type" value="Genomic_DNA"/>
</dbReference>
<protein>
    <submittedName>
        <fullName evidence="3">Uncharacterized protein</fullName>
    </submittedName>
</protein>
<reference evidence="3 4" key="1">
    <citation type="submission" date="2020-07" db="EMBL/GenBank/DDBJ databases">
        <title>Sequencing the genomes of 1000 actinobacteria strains.</title>
        <authorList>
            <person name="Klenk H.-P."/>
        </authorList>
    </citation>
    <scope>NUCLEOTIDE SEQUENCE [LARGE SCALE GENOMIC DNA]</scope>
    <source>
        <strain evidence="3 4">DSM 22083</strain>
    </source>
</reference>
<keyword evidence="2" id="KW-0472">Membrane</keyword>
<feature type="compositionally biased region" description="Polar residues" evidence="1">
    <location>
        <begin position="100"/>
        <end position="112"/>
    </location>
</feature>
<feature type="transmembrane region" description="Helical" evidence="2">
    <location>
        <begin position="39"/>
        <end position="58"/>
    </location>
</feature>
<dbReference type="Proteomes" id="UP000569914">
    <property type="component" value="Unassembled WGS sequence"/>
</dbReference>
<gene>
    <name evidence="3" type="ORF">BKA15_002082</name>
</gene>
<organism evidence="3 4">
    <name type="scientific">Microlunatus parietis</name>
    <dbReference type="NCBI Taxonomy" id="682979"/>
    <lineage>
        <taxon>Bacteria</taxon>
        <taxon>Bacillati</taxon>
        <taxon>Actinomycetota</taxon>
        <taxon>Actinomycetes</taxon>
        <taxon>Propionibacteriales</taxon>
        <taxon>Propionibacteriaceae</taxon>
        <taxon>Microlunatus</taxon>
    </lineage>
</organism>
<keyword evidence="2" id="KW-1133">Transmembrane helix</keyword>
<dbReference type="InterPro" id="IPR043777">
    <property type="entry name" value="DUF5719"/>
</dbReference>
<feature type="region of interest" description="Disordered" evidence="1">
    <location>
        <begin position="100"/>
        <end position="133"/>
    </location>
</feature>
<dbReference type="AlphaFoldDB" id="A0A7Y9LBE2"/>
<proteinExistence type="predicted"/>
<accession>A0A7Y9LBE2</accession>
<feature type="region of interest" description="Disordered" evidence="1">
    <location>
        <begin position="1"/>
        <end position="21"/>
    </location>
</feature>
<dbReference type="RefSeq" id="WP_179750445.1">
    <property type="nucleotide sequence ID" value="NZ_JACCBU010000001.1"/>
</dbReference>
<name>A0A7Y9LBE2_9ACTN</name>
<comment type="caution">
    <text evidence="3">The sequence shown here is derived from an EMBL/GenBank/DDBJ whole genome shotgun (WGS) entry which is preliminary data.</text>
</comment>
<evidence type="ECO:0000256" key="2">
    <source>
        <dbReference type="SAM" id="Phobius"/>
    </source>
</evidence>
<keyword evidence="4" id="KW-1185">Reference proteome</keyword>
<dbReference type="Pfam" id="PF18986">
    <property type="entry name" value="DUF5719"/>
    <property type="match status" value="1"/>
</dbReference>
<evidence type="ECO:0000313" key="3">
    <source>
        <dbReference type="EMBL" id="NYE70753.1"/>
    </source>
</evidence>